<dbReference type="GO" id="GO:0006308">
    <property type="term" value="P:DNA catabolic process"/>
    <property type="evidence" value="ECO:0007669"/>
    <property type="project" value="InterPro"/>
</dbReference>
<dbReference type="InterPro" id="IPR003753">
    <property type="entry name" value="Exonuc_VII_L"/>
</dbReference>
<dbReference type="Proteomes" id="UP000321046">
    <property type="component" value="Unassembled WGS sequence"/>
</dbReference>
<dbReference type="OrthoDB" id="9802795at2"/>
<feature type="domain" description="Exonuclease VII large subunit C-terminal" evidence="2">
    <location>
        <begin position="4"/>
        <end position="134"/>
    </location>
</feature>
<proteinExistence type="predicted"/>
<dbReference type="GO" id="GO:0008855">
    <property type="term" value="F:exodeoxyribonuclease VII activity"/>
    <property type="evidence" value="ECO:0007669"/>
    <property type="project" value="InterPro"/>
</dbReference>
<dbReference type="InterPro" id="IPR020579">
    <property type="entry name" value="Exonuc_VII_lsu_C"/>
</dbReference>
<evidence type="ECO:0000256" key="1">
    <source>
        <dbReference type="SAM" id="MobiDB-lite"/>
    </source>
</evidence>
<dbReference type="PANTHER" id="PTHR30008">
    <property type="entry name" value="EXODEOXYRIBONUCLEASE 7 LARGE SUBUNIT"/>
    <property type="match status" value="1"/>
</dbReference>
<protein>
    <recommendedName>
        <fullName evidence="2">Exonuclease VII large subunit C-terminal domain-containing protein</fullName>
    </recommendedName>
</protein>
<reference evidence="3 4" key="1">
    <citation type="submission" date="2019-08" db="EMBL/GenBank/DDBJ databases">
        <title>Bradymonadales sp. TMQ2.</title>
        <authorList>
            <person name="Liang Q."/>
        </authorList>
    </citation>
    <scope>NUCLEOTIDE SEQUENCE [LARGE SCALE GENOMIC DNA]</scope>
    <source>
        <strain evidence="3 4">TMQ2</strain>
    </source>
</reference>
<comment type="caution">
    <text evidence="3">The sequence shown here is derived from an EMBL/GenBank/DDBJ whole genome shotgun (WGS) entry which is preliminary data.</text>
</comment>
<feature type="region of interest" description="Disordered" evidence="1">
    <location>
        <begin position="133"/>
        <end position="165"/>
    </location>
</feature>
<sequence length="165" mass="18521">MAVRRRVEQAERLTQRAEERLTRAVERRTDDARREVERASRGLSWPAVQARLRRRSEELGDRQERLDRATRVTLKQARAQLEFAEEHRRLLDPARVLARGFAIVRGPQGVVREPGQLPVGARFEVELAGGRLAATRAPDADAPNLDDPSSTGADRADGTTPEETP</sequence>
<evidence type="ECO:0000313" key="3">
    <source>
        <dbReference type="EMBL" id="TXD31661.1"/>
    </source>
</evidence>
<dbReference type="PANTHER" id="PTHR30008:SF0">
    <property type="entry name" value="EXODEOXYRIBONUCLEASE 7 LARGE SUBUNIT"/>
    <property type="match status" value="1"/>
</dbReference>
<dbReference type="AlphaFoldDB" id="A0A5C6X1C3"/>
<accession>A0A5C6X1C3</accession>
<evidence type="ECO:0000313" key="4">
    <source>
        <dbReference type="Proteomes" id="UP000321046"/>
    </source>
</evidence>
<gene>
    <name evidence="3" type="ORF">FRC96_20340</name>
</gene>
<dbReference type="EMBL" id="VOSL01000146">
    <property type="protein sequence ID" value="TXD31661.1"/>
    <property type="molecule type" value="Genomic_DNA"/>
</dbReference>
<dbReference type="GO" id="GO:0009318">
    <property type="term" value="C:exodeoxyribonuclease VII complex"/>
    <property type="evidence" value="ECO:0007669"/>
    <property type="project" value="InterPro"/>
</dbReference>
<dbReference type="Pfam" id="PF02601">
    <property type="entry name" value="Exonuc_VII_L"/>
    <property type="match status" value="1"/>
</dbReference>
<organism evidence="3 4">
    <name type="scientific">Lujinxingia vulgaris</name>
    <dbReference type="NCBI Taxonomy" id="2600176"/>
    <lineage>
        <taxon>Bacteria</taxon>
        <taxon>Deltaproteobacteria</taxon>
        <taxon>Bradymonadales</taxon>
        <taxon>Lujinxingiaceae</taxon>
        <taxon>Lujinxingia</taxon>
    </lineage>
</organism>
<evidence type="ECO:0000259" key="2">
    <source>
        <dbReference type="Pfam" id="PF02601"/>
    </source>
</evidence>
<name>A0A5C6X1C3_9DELT</name>